<accession>A0AA87CSY5</accession>
<reference evidence="2" key="2">
    <citation type="submission" date="2008-04" db="EMBL/GenBank/DDBJ databases">
        <title>Draft genome sequence of Providencia stuartii(ATCC 25827).</title>
        <authorList>
            <person name="Sudarsanam P."/>
            <person name="Ley R."/>
            <person name="Guruge J."/>
            <person name="Turnbaugh P.J."/>
            <person name="Mahowald M."/>
            <person name="Liep D."/>
            <person name="Gordon J."/>
        </authorList>
    </citation>
    <scope>NUCLEOTIDE SEQUENCE [LARGE SCALE GENOMIC DNA]</scope>
    <source>
        <strain evidence="2">ATCC 25827</strain>
    </source>
</reference>
<sequence length="42" mass="5056">MVKGIQRFASPTAMIKYHFLILFKSLTSKNDQYPIMHQRYHD</sequence>
<reference evidence="2" key="1">
    <citation type="submission" date="2008-04" db="EMBL/GenBank/DDBJ databases">
        <title>Draft genome sequence of Providencia stuartii (ATCC 25827).</title>
        <authorList>
            <person name="Sudarsanam P."/>
            <person name="Ley R."/>
            <person name="Guruge J."/>
            <person name="Turnbaugh P.J."/>
            <person name="Mahowald M."/>
            <person name="Liep D."/>
            <person name="Gordon J."/>
        </authorList>
    </citation>
    <scope>NUCLEOTIDE SEQUENCE [LARGE SCALE GENOMIC DNA]</scope>
    <source>
        <strain evidence="2">ATCC 25827</strain>
    </source>
</reference>
<name>A0AA87CSY5_PROST</name>
<protein>
    <submittedName>
        <fullName evidence="1">Uncharacterized protein</fullName>
    </submittedName>
</protein>
<dbReference type="Proteomes" id="UP000004506">
    <property type="component" value="Unassembled WGS sequence"/>
</dbReference>
<dbReference type="EMBL" id="ABJD02000048">
    <property type="protein sequence ID" value="EDU61396.1"/>
    <property type="molecule type" value="Genomic_DNA"/>
</dbReference>
<dbReference type="AlphaFoldDB" id="A0AA87CSY5"/>
<evidence type="ECO:0000313" key="1">
    <source>
        <dbReference type="EMBL" id="EDU61396.1"/>
    </source>
</evidence>
<organism evidence="1 2">
    <name type="scientific">Providencia stuartii ATCC 25827</name>
    <dbReference type="NCBI Taxonomy" id="471874"/>
    <lineage>
        <taxon>Bacteria</taxon>
        <taxon>Pseudomonadati</taxon>
        <taxon>Pseudomonadota</taxon>
        <taxon>Gammaproteobacteria</taxon>
        <taxon>Enterobacterales</taxon>
        <taxon>Morganellaceae</taxon>
        <taxon>Providencia</taxon>
    </lineage>
</organism>
<gene>
    <name evidence="1" type="ORF">PROSTU_00586</name>
</gene>
<proteinExistence type="predicted"/>
<reference evidence="1 2" key="3">
    <citation type="submission" date="2008-05" db="EMBL/GenBank/DDBJ databases">
        <authorList>
            <person name="Fulton L."/>
            <person name="Clifton S."/>
            <person name="Fulton B."/>
            <person name="Xu J."/>
            <person name="Minx P."/>
            <person name="Pepin K.H."/>
            <person name="Johnson M."/>
            <person name="Thiruvilangam P."/>
            <person name="Bhonagiri V."/>
            <person name="Nash W.E."/>
            <person name="Mardis E.R."/>
            <person name="Wilson R.K."/>
        </authorList>
    </citation>
    <scope>NUCLEOTIDE SEQUENCE [LARGE SCALE GENOMIC DNA]</scope>
    <source>
        <strain evidence="1 2">ATCC 25827</strain>
    </source>
</reference>
<evidence type="ECO:0000313" key="2">
    <source>
        <dbReference type="Proteomes" id="UP000004506"/>
    </source>
</evidence>
<comment type="caution">
    <text evidence="1">The sequence shown here is derived from an EMBL/GenBank/DDBJ whole genome shotgun (WGS) entry which is preliminary data.</text>
</comment>